<sequence>MNTHRTSVRVVPVRHAQRRVAVGMLLGGVAGLVWAGAMLYTLASWLL</sequence>
<keyword evidence="1" id="KW-0812">Transmembrane</keyword>
<evidence type="ECO:0000256" key="1">
    <source>
        <dbReference type="SAM" id="Phobius"/>
    </source>
</evidence>
<keyword evidence="1" id="KW-1133">Transmembrane helix</keyword>
<evidence type="ECO:0000313" key="2">
    <source>
        <dbReference type="EMBL" id="NYE43997.1"/>
    </source>
</evidence>
<dbReference type="InterPro" id="IPR059130">
    <property type="entry name" value="MmpA_put"/>
</dbReference>
<keyword evidence="1" id="KW-0472">Membrane</keyword>
<comment type="caution">
    <text evidence="2">The sequence shown here is derived from an EMBL/GenBank/DDBJ whole genome shotgun (WGS) entry which is preliminary data.</text>
</comment>
<organism evidence="2 3">
    <name type="scientific">Streptomyces fulvorobeus</name>
    <dbReference type="NCBI Taxonomy" id="284028"/>
    <lineage>
        <taxon>Bacteria</taxon>
        <taxon>Bacillati</taxon>
        <taxon>Actinomycetota</taxon>
        <taxon>Actinomycetes</taxon>
        <taxon>Kitasatosporales</taxon>
        <taxon>Streptomycetaceae</taxon>
        <taxon>Streptomyces</taxon>
    </lineage>
</organism>
<dbReference type="EMBL" id="JACCCF010000001">
    <property type="protein sequence ID" value="NYE43997.1"/>
    <property type="molecule type" value="Genomic_DNA"/>
</dbReference>
<reference evidence="2 3" key="1">
    <citation type="submission" date="2020-07" db="EMBL/GenBank/DDBJ databases">
        <title>Sequencing the genomes of 1000 actinobacteria strains.</title>
        <authorList>
            <person name="Klenk H.-P."/>
        </authorList>
    </citation>
    <scope>NUCLEOTIDE SEQUENCE [LARGE SCALE GENOMIC DNA]</scope>
    <source>
        <strain evidence="2 3">DSM 41455</strain>
    </source>
</reference>
<evidence type="ECO:0000313" key="3">
    <source>
        <dbReference type="Proteomes" id="UP000530403"/>
    </source>
</evidence>
<feature type="transmembrane region" description="Helical" evidence="1">
    <location>
        <begin position="20"/>
        <end position="43"/>
    </location>
</feature>
<dbReference type="Proteomes" id="UP000530403">
    <property type="component" value="Unassembled WGS sequence"/>
</dbReference>
<dbReference type="RefSeq" id="WP_173316777.1">
    <property type="nucleotide sequence ID" value="NZ_BAAAUE010000013.1"/>
</dbReference>
<gene>
    <name evidence="2" type="ORF">HEB29_005008</name>
</gene>
<protein>
    <submittedName>
        <fullName evidence="2">Uncharacterized protein</fullName>
    </submittedName>
</protein>
<dbReference type="NCBIfam" id="NF046122">
    <property type="entry name" value="morpho_MmpA"/>
    <property type="match status" value="1"/>
</dbReference>
<accession>A0A7Y9HGF3</accession>
<dbReference type="AlphaFoldDB" id="A0A7Y9HGF3"/>
<name>A0A7Y9HGF3_9ACTN</name>
<proteinExistence type="predicted"/>